<dbReference type="Proteomes" id="UP000296079">
    <property type="component" value="Chromosome 2"/>
</dbReference>
<evidence type="ECO:0000313" key="6">
    <source>
        <dbReference type="Proteomes" id="UP000296079"/>
    </source>
</evidence>
<dbReference type="RefSeq" id="WP_011616649.1">
    <property type="nucleotide sequence ID" value="NC_008314.1"/>
</dbReference>
<reference evidence="3 5" key="1">
    <citation type="journal article" date="2006" name="Nat. Biotechnol.">
        <title>Genome sequence of the bioplastic-producing 'Knallgas' bacterium Ralstonia eutropha H16.</title>
        <authorList>
            <person name="Pohlmann A."/>
            <person name="Fricke W.F."/>
            <person name="Reinecke F."/>
            <person name="Kusian B."/>
            <person name="Liesegang H."/>
            <person name="Cramm R."/>
            <person name="Eitinger T."/>
            <person name="Ewering C."/>
            <person name="Potter M."/>
            <person name="Schwartz E."/>
            <person name="Strittmatter A."/>
            <person name="Voss I."/>
            <person name="Gottschalk G."/>
            <person name="Steinbuechel A."/>
            <person name="Friedrich B."/>
            <person name="Bowien B."/>
        </authorList>
    </citation>
    <scope>NUCLEOTIDE SEQUENCE [LARGE SCALE GENOMIC DNA]</scope>
    <source>
        <strain evidence="5">ATCC 17699 / DSM 428 / KCTC 22496 / NCIMB 10442 / H16 / Stanier 337</strain>
        <strain evidence="3">H16</strain>
    </source>
</reference>
<dbReference type="Gene3D" id="3.40.190.10">
    <property type="entry name" value="Periplasmic binding protein-like II"/>
    <property type="match status" value="1"/>
</dbReference>
<keyword evidence="5" id="KW-1185">Reference proteome</keyword>
<sequence>MTPINPLRRHLLKTTAALGACALAPTLARAQAWPAKPIRLVVPFAPGGSSEIVARSTAAELTKLLGVSVFVENKPGAAGNIAMAEVARADDNHTLILGHIGTLAVNPFIFPKLPYDPVKDFRAISLLSKVPSLYVVHPDVPAKNLKEFVALAKSKPGKLNYGSAGNGSAGHLAFEYLKAASGTFITHVPYRGSGPQITDLLSGRLDAAAVGAPAIIQFIKAGKVRCIATGTTQRIAQLPDVPTVAEQGYPGFEMTQWYGLLAPASLPQAAADKLADVTAKAVKSPTSVERLSADAAIVVGGTPAEFSRFIAQEQQRWKPIIARAGIKPD</sequence>
<comment type="similarity">
    <text evidence="1">Belongs to the UPF0065 (bug) family.</text>
</comment>
<evidence type="ECO:0000313" key="3">
    <source>
        <dbReference type="EMBL" id="CAJ95309.1"/>
    </source>
</evidence>
<dbReference type="PANTHER" id="PTHR42928:SF5">
    <property type="entry name" value="BLR1237 PROTEIN"/>
    <property type="match status" value="1"/>
</dbReference>
<dbReference type="PROSITE" id="PS51318">
    <property type="entry name" value="TAT"/>
    <property type="match status" value="1"/>
</dbReference>
<name>Q0K3W5_CUPNH</name>
<feature type="signal peptide" evidence="2">
    <location>
        <begin position="1"/>
        <end position="30"/>
    </location>
</feature>
<evidence type="ECO:0000256" key="1">
    <source>
        <dbReference type="ARBA" id="ARBA00006987"/>
    </source>
</evidence>
<dbReference type="OrthoDB" id="8678477at2"/>
<dbReference type="InterPro" id="IPR005064">
    <property type="entry name" value="BUG"/>
</dbReference>
<accession>Q0K3W5</accession>
<keyword evidence="3" id="KW-0675">Receptor</keyword>
<dbReference type="KEGG" id="reh:H16_B0512"/>
<reference evidence="4 6" key="2">
    <citation type="submission" date="2019-04" db="EMBL/GenBank/DDBJ databases">
        <title>Long-read de novo sequencing of Cupriavidus necator H16.</title>
        <authorList>
            <person name="Little G.T."/>
            <person name="Ehsaan M."/>
            <person name="Arenas-Lopez C."/>
            <person name="Jawed K."/>
            <person name="Winzer K."/>
            <person name="Kovacs K."/>
            <person name="Malys N."/>
            <person name="Minton N.P."/>
        </authorList>
    </citation>
    <scope>NUCLEOTIDE SEQUENCE [LARGE SCALE GENOMIC DNA]</scope>
    <source>
        <strain evidence="4 6">H16</strain>
    </source>
</reference>
<dbReference type="InterPro" id="IPR006311">
    <property type="entry name" value="TAT_signal"/>
</dbReference>
<dbReference type="EMBL" id="AM260480">
    <property type="protein sequence ID" value="CAJ95309.1"/>
    <property type="molecule type" value="Genomic_DNA"/>
</dbReference>
<dbReference type="PANTHER" id="PTHR42928">
    <property type="entry name" value="TRICARBOXYLATE-BINDING PROTEIN"/>
    <property type="match status" value="1"/>
</dbReference>
<dbReference type="eggNOG" id="COG3181">
    <property type="taxonomic scope" value="Bacteria"/>
</dbReference>
<dbReference type="HOGENOM" id="CLU_045683_0_1_4"/>
<feature type="chain" id="PRO_5004174731" evidence="2">
    <location>
        <begin position="31"/>
        <end position="329"/>
    </location>
</feature>
<dbReference type="STRING" id="381666.H16_B0512"/>
<evidence type="ECO:0000256" key="2">
    <source>
        <dbReference type="SAM" id="SignalP"/>
    </source>
</evidence>
<keyword evidence="2" id="KW-0732">Signal</keyword>
<dbReference type="Gene3D" id="3.40.190.150">
    <property type="entry name" value="Bordetella uptake gene, domain 1"/>
    <property type="match status" value="1"/>
</dbReference>
<dbReference type="Pfam" id="PF03401">
    <property type="entry name" value="TctC"/>
    <property type="match status" value="1"/>
</dbReference>
<dbReference type="InterPro" id="IPR042100">
    <property type="entry name" value="Bug_dom1"/>
</dbReference>
<evidence type="ECO:0000313" key="5">
    <source>
        <dbReference type="Proteomes" id="UP000008210"/>
    </source>
</evidence>
<dbReference type="CDD" id="cd13578">
    <property type="entry name" value="PBP2_Bug27"/>
    <property type="match status" value="1"/>
</dbReference>
<dbReference type="AlphaFoldDB" id="Q0K3W5"/>
<dbReference type="Proteomes" id="UP000008210">
    <property type="component" value="Chromosome 2"/>
</dbReference>
<dbReference type="PIRSF" id="PIRSF017082">
    <property type="entry name" value="YflP"/>
    <property type="match status" value="1"/>
</dbReference>
<gene>
    <name evidence="3" type="ordered locus">H16_B0512</name>
    <name evidence="4" type="ORF">E6A55_21725</name>
</gene>
<dbReference type="SUPFAM" id="SSF53850">
    <property type="entry name" value="Periplasmic binding protein-like II"/>
    <property type="match status" value="1"/>
</dbReference>
<dbReference type="EMBL" id="CP039288">
    <property type="protein sequence ID" value="QCC03222.1"/>
    <property type="molecule type" value="Genomic_DNA"/>
</dbReference>
<protein>
    <submittedName>
        <fullName evidence="3">Probable extra-cytoplasmic solute receptor</fullName>
    </submittedName>
    <submittedName>
        <fullName evidence="4">Tripartite tricarboxylate transporter substrate binding protein</fullName>
    </submittedName>
</protein>
<evidence type="ECO:0000313" key="4">
    <source>
        <dbReference type="EMBL" id="QCC03222.1"/>
    </source>
</evidence>
<organism evidence="3 5">
    <name type="scientific">Cupriavidus necator (strain ATCC 17699 / DSM 428 / KCTC 22496 / NCIMB 10442 / H16 / Stanier 337)</name>
    <name type="common">Ralstonia eutropha</name>
    <dbReference type="NCBI Taxonomy" id="381666"/>
    <lineage>
        <taxon>Bacteria</taxon>
        <taxon>Pseudomonadati</taxon>
        <taxon>Pseudomonadota</taxon>
        <taxon>Betaproteobacteria</taxon>
        <taxon>Burkholderiales</taxon>
        <taxon>Burkholderiaceae</taxon>
        <taxon>Cupriavidus</taxon>
    </lineage>
</organism>
<proteinExistence type="inferred from homology"/>